<keyword evidence="5" id="KW-0812">Transmembrane</keyword>
<dbReference type="PANTHER" id="PTHR38762:SF1">
    <property type="entry name" value="CRYPTIC OUTER MEMBRANE PORIN BGLH-RELATED"/>
    <property type="match status" value="1"/>
</dbReference>
<keyword evidence="6" id="KW-0406">Ion transport</keyword>
<evidence type="ECO:0000256" key="7">
    <source>
        <dbReference type="ARBA" id="ARBA00023114"/>
    </source>
</evidence>
<accession>A0AB74UF45</accession>
<dbReference type="InterPro" id="IPR003192">
    <property type="entry name" value="Porin_LamB"/>
</dbReference>
<keyword evidence="7" id="KW-0626">Porin</keyword>
<reference evidence="11" key="1">
    <citation type="submission" date="2024-06" db="EMBL/GenBank/DDBJ databases">
        <title>Complete genome of Salinicola endophyticus HNIBRBA4755.</title>
        <authorList>
            <person name="Shin S.Y."/>
            <person name="Kang H."/>
            <person name="Song J."/>
        </authorList>
    </citation>
    <scope>NUCLEOTIDE SEQUENCE</scope>
    <source>
        <strain evidence="11">HNIBRBA4755</strain>
    </source>
</reference>
<evidence type="ECO:0000313" key="11">
    <source>
        <dbReference type="EMBL" id="XCJ79356.1"/>
    </source>
</evidence>
<dbReference type="Pfam" id="PF02264">
    <property type="entry name" value="LamB"/>
    <property type="match status" value="1"/>
</dbReference>
<comment type="subcellular location">
    <subcellularLocation>
        <location evidence="1">Cell outer membrane</location>
        <topology evidence="1">Multi-pass membrane protein</topology>
    </subcellularLocation>
</comment>
<dbReference type="GO" id="GO:0015288">
    <property type="term" value="F:porin activity"/>
    <property type="evidence" value="ECO:0007669"/>
    <property type="project" value="UniProtKB-KW"/>
</dbReference>
<proteinExistence type="inferred from homology"/>
<protein>
    <submittedName>
        <fullName evidence="11">Carbohydrate porin</fullName>
    </submittedName>
</protein>
<evidence type="ECO:0000256" key="1">
    <source>
        <dbReference type="ARBA" id="ARBA00004571"/>
    </source>
</evidence>
<dbReference type="Gene3D" id="2.40.170.10">
    <property type="entry name" value="Porin, LamB type"/>
    <property type="match status" value="1"/>
</dbReference>
<evidence type="ECO:0000256" key="3">
    <source>
        <dbReference type="ARBA" id="ARBA00022448"/>
    </source>
</evidence>
<evidence type="ECO:0000256" key="6">
    <source>
        <dbReference type="ARBA" id="ARBA00023065"/>
    </source>
</evidence>
<feature type="region of interest" description="Disordered" evidence="10">
    <location>
        <begin position="36"/>
        <end position="82"/>
    </location>
</feature>
<keyword evidence="9" id="KW-0998">Cell outer membrane</keyword>
<dbReference type="RefSeq" id="WP_353980292.1">
    <property type="nucleotide sequence ID" value="NZ_CP159578.1"/>
</dbReference>
<organism evidence="11">
    <name type="scientific">Salinicola endophyticus</name>
    <dbReference type="NCBI Taxonomy" id="1949083"/>
    <lineage>
        <taxon>Bacteria</taxon>
        <taxon>Pseudomonadati</taxon>
        <taxon>Pseudomonadota</taxon>
        <taxon>Gammaproteobacteria</taxon>
        <taxon>Oceanospirillales</taxon>
        <taxon>Halomonadaceae</taxon>
        <taxon>Salinicola</taxon>
    </lineage>
</organism>
<evidence type="ECO:0000256" key="9">
    <source>
        <dbReference type="ARBA" id="ARBA00023237"/>
    </source>
</evidence>
<dbReference type="InterPro" id="IPR050286">
    <property type="entry name" value="G_neg_Bact_CarbUptk_Porin"/>
</dbReference>
<sequence>MALALGGVAPAQADEAELAARLAALEARVTAAEERAQQAEAQVARLTAERTPETTPSSATPRQTGREAPAQATAHTGKGSSAEIEARLAALEERSARPDDFEFSVYARSGLLLGDQGKSLPGGPYVTPAGSVGGAVGRLGNEPDTYVHARFNHLTTYDNGAKQRFQFALADSVTTSNDWTAAESSLNVRQVFVELSELPSFRGTAFENATLWAGKRLDRNNFDVHWIDSDVVKLAGVGGGVYDVALGDDWRGNFSLYGRSFDNFSVNPENTQLSADTDSLILTANNYIGPWQVMLSALSANDNDQRVVPGNGRAADSGVHGMLAYRGDSFFGLGEGTFMAALLHGEGLGAEVKQIGANGELLDDASATRLAVYGTTYLAPYWRIAPSLLTEVSHDRFVRGDDYFWATLNARLANEITENFEMQYEASFQTMDLDPQGYKGRRQVQGDFGKLTIAPTFKPAVGGFFQRPELRLFASYTAWDHELNDFASDDAFGEQGYSGGQWSFGVQAETWF</sequence>
<evidence type="ECO:0000256" key="2">
    <source>
        <dbReference type="ARBA" id="ARBA00007055"/>
    </source>
</evidence>
<evidence type="ECO:0000256" key="5">
    <source>
        <dbReference type="ARBA" id="ARBA00022692"/>
    </source>
</evidence>
<dbReference type="GO" id="GO:0015774">
    <property type="term" value="P:polysaccharide transport"/>
    <property type="evidence" value="ECO:0007669"/>
    <property type="project" value="TreeGrafter"/>
</dbReference>
<dbReference type="EMBL" id="CP159578">
    <property type="protein sequence ID" value="XCJ79356.1"/>
    <property type="molecule type" value="Genomic_DNA"/>
</dbReference>
<comment type="similarity">
    <text evidence="2">Belongs to the porin LamB (TC 1.B.3) family.</text>
</comment>
<evidence type="ECO:0000256" key="10">
    <source>
        <dbReference type="SAM" id="MobiDB-lite"/>
    </source>
</evidence>
<name>A0AB74UF45_9GAMM</name>
<keyword evidence="8" id="KW-0472">Membrane</keyword>
<dbReference type="AlphaFoldDB" id="A0AB74UF45"/>
<keyword evidence="4" id="KW-1134">Transmembrane beta strand</keyword>
<feature type="compositionally biased region" description="Polar residues" evidence="10">
    <location>
        <begin position="53"/>
        <end position="63"/>
    </location>
</feature>
<dbReference type="GO" id="GO:0006811">
    <property type="term" value="P:monoatomic ion transport"/>
    <property type="evidence" value="ECO:0007669"/>
    <property type="project" value="UniProtKB-KW"/>
</dbReference>
<dbReference type="SUPFAM" id="SSF56935">
    <property type="entry name" value="Porins"/>
    <property type="match status" value="1"/>
</dbReference>
<dbReference type="InterPro" id="IPR036998">
    <property type="entry name" value="Porin_LamB_sf"/>
</dbReference>
<dbReference type="GO" id="GO:0046930">
    <property type="term" value="C:pore complex"/>
    <property type="evidence" value="ECO:0007669"/>
    <property type="project" value="UniProtKB-KW"/>
</dbReference>
<dbReference type="PANTHER" id="PTHR38762">
    <property type="entry name" value="CRYPTIC OUTER MEMBRANE PORIN BGLH-RELATED"/>
    <property type="match status" value="1"/>
</dbReference>
<dbReference type="CDD" id="cd01346">
    <property type="entry name" value="Maltoporin-like"/>
    <property type="match status" value="1"/>
</dbReference>
<keyword evidence="3" id="KW-0813">Transport</keyword>
<evidence type="ECO:0000256" key="8">
    <source>
        <dbReference type="ARBA" id="ARBA00023136"/>
    </source>
</evidence>
<dbReference type="GO" id="GO:0009279">
    <property type="term" value="C:cell outer membrane"/>
    <property type="evidence" value="ECO:0007669"/>
    <property type="project" value="UniProtKB-SubCell"/>
</dbReference>
<dbReference type="GO" id="GO:0015144">
    <property type="term" value="F:carbohydrate transmembrane transporter activity"/>
    <property type="evidence" value="ECO:0007669"/>
    <property type="project" value="TreeGrafter"/>
</dbReference>
<gene>
    <name evidence="11" type="ORF">ABV408_18235</name>
</gene>
<evidence type="ECO:0000256" key="4">
    <source>
        <dbReference type="ARBA" id="ARBA00022452"/>
    </source>
</evidence>